<organism evidence="3 4">
    <name type="scientific">Erysiphe pulchra</name>
    <dbReference type="NCBI Taxonomy" id="225359"/>
    <lineage>
        <taxon>Eukaryota</taxon>
        <taxon>Fungi</taxon>
        <taxon>Dikarya</taxon>
        <taxon>Ascomycota</taxon>
        <taxon>Pezizomycotina</taxon>
        <taxon>Leotiomycetes</taxon>
        <taxon>Erysiphales</taxon>
        <taxon>Erysiphaceae</taxon>
        <taxon>Erysiphe</taxon>
    </lineage>
</organism>
<dbReference type="AlphaFoldDB" id="A0A2S4PS13"/>
<accession>A0A2S4PS13</accession>
<reference evidence="3 4" key="1">
    <citation type="submission" date="2017-10" db="EMBL/GenBank/DDBJ databases">
        <title>Development of genomic resources for the powdery mildew, Erysiphe pulchra.</title>
        <authorList>
            <person name="Wadl P.A."/>
            <person name="Mack B.M."/>
            <person name="Moore G."/>
            <person name="Beltz S.B."/>
        </authorList>
    </citation>
    <scope>NUCLEOTIDE SEQUENCE [LARGE SCALE GENOMIC DNA]</scope>
    <source>
        <strain evidence="3">Cflorida</strain>
    </source>
</reference>
<proteinExistence type="predicted"/>
<feature type="compositionally biased region" description="Polar residues" evidence="1">
    <location>
        <begin position="362"/>
        <end position="371"/>
    </location>
</feature>
<feature type="compositionally biased region" description="Low complexity" evidence="1">
    <location>
        <begin position="350"/>
        <end position="360"/>
    </location>
</feature>
<feature type="region of interest" description="Disordered" evidence="1">
    <location>
        <begin position="350"/>
        <end position="371"/>
    </location>
</feature>
<evidence type="ECO:0000256" key="1">
    <source>
        <dbReference type="SAM" id="MobiDB-lite"/>
    </source>
</evidence>
<feature type="compositionally biased region" description="Low complexity" evidence="1">
    <location>
        <begin position="243"/>
        <end position="285"/>
    </location>
</feature>
<dbReference type="STRING" id="225359.A0A2S4PS13"/>
<feature type="transmembrane region" description="Helical" evidence="2">
    <location>
        <begin position="380"/>
        <end position="404"/>
    </location>
</feature>
<keyword evidence="2" id="KW-0472">Membrane</keyword>
<evidence type="ECO:0000256" key="2">
    <source>
        <dbReference type="SAM" id="Phobius"/>
    </source>
</evidence>
<feature type="compositionally biased region" description="Polar residues" evidence="1">
    <location>
        <begin position="286"/>
        <end position="308"/>
    </location>
</feature>
<name>A0A2S4PS13_9PEZI</name>
<dbReference type="Proteomes" id="UP000237438">
    <property type="component" value="Unassembled WGS sequence"/>
</dbReference>
<keyword evidence="2" id="KW-1133">Transmembrane helix</keyword>
<sequence length="460" mass="50228">MVSFRLSWYLEHFQGYLKCDPPAPSISIRAAAIKKAMLKVSKLCAKRQVTDVLRTRNDPITNDIPIGSDVLVWRVHENSWNGPYKILTVNGETGTVQMPYGPVNFRLVNIKQYNHPIDTEPENKHVFALKNPDVPRRRQPTRNAGLLVRYRDDIYIKERFSPNFTDSRRKKLNGLLERGVFSYINLNNIPTGARIFNSRFIDQVKHAGTANAFEKSRLAVQACDDDDKKRVLTQSPVIQRANGPTVTGTPVGTGVATTSTSTSTSVPAPKTSATTLTSQQPTSTSEPQNIPTTSSKPIPEPTSTSALQITTKTPNPITRTTTFEPSTTIELITSIVTVSGSVVTSISSSTEVTTVPSEPTDGLSSPNNTTGIDSKTRNTIIGVISGIGALALLGGVIFVIRTVLTRRRNKDPNRGWSDFGTGAPVNDNITGIGNTRPINPFQSTLENYHNPARVNASSNF</sequence>
<keyword evidence="2" id="KW-0812">Transmembrane</keyword>
<evidence type="ECO:0000313" key="3">
    <source>
        <dbReference type="EMBL" id="POS84828.1"/>
    </source>
</evidence>
<evidence type="ECO:0000313" key="4">
    <source>
        <dbReference type="Proteomes" id="UP000237438"/>
    </source>
</evidence>
<dbReference type="OrthoDB" id="5425782at2759"/>
<dbReference type="EMBL" id="PEDP01000842">
    <property type="protein sequence ID" value="POS84828.1"/>
    <property type="molecule type" value="Genomic_DNA"/>
</dbReference>
<feature type="region of interest" description="Disordered" evidence="1">
    <location>
        <begin position="233"/>
        <end position="321"/>
    </location>
</feature>
<gene>
    <name evidence="3" type="ORF">EPUL_003421</name>
</gene>
<protein>
    <submittedName>
        <fullName evidence="3">Uncharacterized protein</fullName>
    </submittedName>
</protein>
<feature type="compositionally biased region" description="Low complexity" evidence="1">
    <location>
        <begin position="309"/>
        <end position="321"/>
    </location>
</feature>
<keyword evidence="4" id="KW-1185">Reference proteome</keyword>
<comment type="caution">
    <text evidence="3">The sequence shown here is derived from an EMBL/GenBank/DDBJ whole genome shotgun (WGS) entry which is preliminary data.</text>
</comment>